<evidence type="ECO:0000313" key="2">
    <source>
        <dbReference type="Proteomes" id="UP000598217"/>
    </source>
</evidence>
<accession>A0ABR9HG90</accession>
<reference evidence="1 2" key="1">
    <citation type="submission" date="2020-10" db="EMBL/GenBank/DDBJ databases">
        <title>Sequencing the genomes of 1000 actinobacteria strains.</title>
        <authorList>
            <person name="Klenk H.-P."/>
        </authorList>
    </citation>
    <scope>NUCLEOTIDE SEQUENCE [LARGE SCALE GENOMIC DNA]</scope>
    <source>
        <strain evidence="1 2">DSM 45157</strain>
    </source>
</reference>
<proteinExistence type="predicted"/>
<organism evidence="1 2">
    <name type="scientific">Nocardiopsis terrae</name>
    <dbReference type="NCBI Taxonomy" id="372655"/>
    <lineage>
        <taxon>Bacteria</taxon>
        <taxon>Bacillati</taxon>
        <taxon>Actinomycetota</taxon>
        <taxon>Actinomycetes</taxon>
        <taxon>Streptosporangiales</taxon>
        <taxon>Nocardiopsidaceae</taxon>
        <taxon>Nocardiopsis</taxon>
    </lineage>
</organism>
<evidence type="ECO:0008006" key="3">
    <source>
        <dbReference type="Google" id="ProtNLM"/>
    </source>
</evidence>
<dbReference type="EMBL" id="JADBDY010000001">
    <property type="protein sequence ID" value="MBE1458044.1"/>
    <property type="molecule type" value="Genomic_DNA"/>
</dbReference>
<dbReference type="RefSeq" id="WP_191270383.1">
    <property type="nucleotide sequence ID" value="NZ_BMXJ01000003.1"/>
</dbReference>
<dbReference type="Proteomes" id="UP000598217">
    <property type="component" value="Unassembled WGS sequence"/>
</dbReference>
<comment type="caution">
    <text evidence="1">The sequence shown here is derived from an EMBL/GenBank/DDBJ whole genome shotgun (WGS) entry which is preliminary data.</text>
</comment>
<sequence length="101" mass="11925">MSEPETTPDGRYLLIRGRRWRASDPLLPDRVRERLVRHLMSARRAVAAARRAGDPESERGARQRVGWAKQGLGERGVPWWEMSGDERRRRWEEALHRLDDR</sequence>
<keyword evidence="2" id="KW-1185">Reference proteome</keyword>
<evidence type="ECO:0000313" key="1">
    <source>
        <dbReference type="EMBL" id="MBE1458044.1"/>
    </source>
</evidence>
<name>A0ABR9HG90_9ACTN</name>
<gene>
    <name evidence="1" type="ORF">H4W79_002258</name>
</gene>
<protein>
    <recommendedName>
        <fullName evidence="3">Biopolymer transporter Tol</fullName>
    </recommendedName>
</protein>